<dbReference type="SUPFAM" id="SSF54523">
    <property type="entry name" value="Pili subunits"/>
    <property type="match status" value="1"/>
</dbReference>
<dbReference type="PANTHER" id="PTHR30093">
    <property type="entry name" value="GENERAL SECRETION PATHWAY PROTEIN G"/>
    <property type="match status" value="1"/>
</dbReference>
<organism evidence="4 5">
    <name type="scientific">Anaerobaca lacustris</name>
    <dbReference type="NCBI Taxonomy" id="3044600"/>
    <lineage>
        <taxon>Bacteria</taxon>
        <taxon>Pseudomonadati</taxon>
        <taxon>Planctomycetota</taxon>
        <taxon>Phycisphaerae</taxon>
        <taxon>Sedimentisphaerales</taxon>
        <taxon>Anaerobacaceae</taxon>
        <taxon>Anaerobaca</taxon>
    </lineage>
</organism>
<keyword evidence="2" id="KW-0472">Membrane</keyword>
<protein>
    <submittedName>
        <fullName evidence="4">Type II secretion system protein</fullName>
    </submittedName>
</protein>
<comment type="caution">
    <text evidence="4">The sequence shown here is derived from an EMBL/GenBank/DDBJ whole genome shotgun (WGS) entry which is preliminary data.</text>
</comment>
<dbReference type="InterPro" id="IPR011453">
    <property type="entry name" value="DUF1559"/>
</dbReference>
<dbReference type="AlphaFoldDB" id="A0AAW6TU43"/>
<feature type="transmembrane region" description="Helical" evidence="2">
    <location>
        <begin position="6"/>
        <end position="29"/>
    </location>
</feature>
<keyword evidence="2" id="KW-1133">Transmembrane helix</keyword>
<evidence type="ECO:0000256" key="2">
    <source>
        <dbReference type="SAM" id="Phobius"/>
    </source>
</evidence>
<dbReference type="RefSeq" id="WP_349244662.1">
    <property type="nucleotide sequence ID" value="NZ_JASCXX010000009.1"/>
</dbReference>
<reference evidence="4" key="1">
    <citation type="submission" date="2023-05" db="EMBL/GenBank/DDBJ databases">
        <title>Anaerotaeda fermentans gen. nov., sp. nov., a novel anaerobic planctomycete of the new family within the order Sedimentisphaerales isolated from Taman Peninsula, Russia.</title>
        <authorList>
            <person name="Khomyakova M.A."/>
            <person name="Merkel A.Y."/>
            <person name="Slobodkin A.I."/>
        </authorList>
    </citation>
    <scope>NUCLEOTIDE SEQUENCE</scope>
    <source>
        <strain evidence="4">M17dextr</strain>
    </source>
</reference>
<dbReference type="Gene3D" id="3.30.700.10">
    <property type="entry name" value="Glycoprotein, Type 4 Pilin"/>
    <property type="match status" value="1"/>
</dbReference>
<sequence length="269" mass="29745">MGLRGFALVELIVVIAVITFLAALLFPVLHRARAQARATVCQARIRDLAIQFHQYEAEHETLPYGIWALRPPPPGGYLCDPTRDLPGWYWPDFIGAVRHQSSRDRKILECPSRRIGESSLSRSVLYGNYGINRSLCRSAVDVSPYRREFPGPPLSTSTIRHPGATLLLVDSGYALICWWDATADPPHRYSGALAVGPAYIPGLAINKEKELLPGQLDDAIGGRHPNKTVNVGFADGHVDRMKAEALAVESAGEEDAPTYHHRTPLWVPR</sequence>
<evidence type="ECO:0000259" key="3">
    <source>
        <dbReference type="Pfam" id="PF07596"/>
    </source>
</evidence>
<keyword evidence="2" id="KW-0812">Transmembrane</keyword>
<dbReference type="PANTHER" id="PTHR30093:SF2">
    <property type="entry name" value="TYPE II SECRETION SYSTEM PROTEIN H"/>
    <property type="match status" value="1"/>
</dbReference>
<feature type="region of interest" description="Disordered" evidence="1">
    <location>
        <begin position="250"/>
        <end position="269"/>
    </location>
</feature>
<accession>A0AAW6TU43</accession>
<dbReference type="Pfam" id="PF07596">
    <property type="entry name" value="SBP_bac_10"/>
    <property type="match status" value="1"/>
</dbReference>
<keyword evidence="5" id="KW-1185">Reference proteome</keyword>
<name>A0AAW6TU43_9BACT</name>
<dbReference type="InterPro" id="IPR045584">
    <property type="entry name" value="Pilin-like"/>
</dbReference>
<dbReference type="Proteomes" id="UP001431776">
    <property type="component" value="Unassembled WGS sequence"/>
</dbReference>
<evidence type="ECO:0000313" key="4">
    <source>
        <dbReference type="EMBL" id="MDI6449256.1"/>
    </source>
</evidence>
<feature type="domain" description="DUF1559" evidence="3">
    <location>
        <begin position="31"/>
        <end position="73"/>
    </location>
</feature>
<dbReference type="EMBL" id="JASCXX010000009">
    <property type="protein sequence ID" value="MDI6449256.1"/>
    <property type="molecule type" value="Genomic_DNA"/>
</dbReference>
<proteinExistence type="predicted"/>
<evidence type="ECO:0000256" key="1">
    <source>
        <dbReference type="SAM" id="MobiDB-lite"/>
    </source>
</evidence>
<evidence type="ECO:0000313" key="5">
    <source>
        <dbReference type="Proteomes" id="UP001431776"/>
    </source>
</evidence>
<gene>
    <name evidence="4" type="ORF">QJ522_09400</name>
</gene>